<keyword evidence="4" id="KW-1185">Reference proteome</keyword>
<gene>
    <name evidence="3" type="ORF">JKJ07_03625</name>
</gene>
<organism evidence="3 4">
    <name type="scientific">Paractinoplanes lichenicola</name>
    <dbReference type="NCBI Taxonomy" id="2802976"/>
    <lineage>
        <taxon>Bacteria</taxon>
        <taxon>Bacillati</taxon>
        <taxon>Actinomycetota</taxon>
        <taxon>Actinomycetes</taxon>
        <taxon>Micromonosporales</taxon>
        <taxon>Micromonosporaceae</taxon>
        <taxon>Paractinoplanes</taxon>
    </lineage>
</organism>
<dbReference type="EMBL" id="JAENHO010000001">
    <property type="protein sequence ID" value="MBL7253393.1"/>
    <property type="molecule type" value="Genomic_DNA"/>
</dbReference>
<comment type="caution">
    <text evidence="3">The sequence shown here is derived from an EMBL/GenBank/DDBJ whole genome shotgun (WGS) entry which is preliminary data.</text>
</comment>
<dbReference type="Proteomes" id="UP000598996">
    <property type="component" value="Unassembled WGS sequence"/>
</dbReference>
<reference evidence="3 4" key="1">
    <citation type="submission" date="2021-01" db="EMBL/GenBank/DDBJ databases">
        <title>Actinoplanes sp. nov. LDG1-01 isolated from lichen.</title>
        <authorList>
            <person name="Saeng-In P."/>
            <person name="Phongsopitanun W."/>
            <person name="Kanchanasin P."/>
            <person name="Yuki M."/>
            <person name="Kudo T."/>
            <person name="Ohkuma M."/>
            <person name="Tanasupawat S."/>
        </authorList>
    </citation>
    <scope>NUCLEOTIDE SEQUENCE [LARGE SCALE GENOMIC DNA]</scope>
    <source>
        <strain evidence="3 4">LDG1-01</strain>
    </source>
</reference>
<dbReference type="InterPro" id="IPR000873">
    <property type="entry name" value="AMP-dep_synth/lig_dom"/>
</dbReference>
<dbReference type="Pfam" id="PF13193">
    <property type="entry name" value="AMP-binding_C"/>
    <property type="match status" value="1"/>
</dbReference>
<feature type="domain" description="AMP-binding enzyme C-terminal" evidence="2">
    <location>
        <begin position="429"/>
        <end position="504"/>
    </location>
</feature>
<accession>A0ABS1VFI7</accession>
<proteinExistence type="predicted"/>
<dbReference type="RefSeq" id="WP_202989750.1">
    <property type="nucleotide sequence ID" value="NZ_JAENHO010000001.1"/>
</dbReference>
<protein>
    <submittedName>
        <fullName evidence="3">AMP-binding protein</fullName>
    </submittedName>
</protein>
<name>A0ABS1VFI7_9ACTN</name>
<evidence type="ECO:0000259" key="1">
    <source>
        <dbReference type="Pfam" id="PF00501"/>
    </source>
</evidence>
<dbReference type="InterPro" id="IPR045851">
    <property type="entry name" value="AMP-bd_C_sf"/>
</dbReference>
<dbReference type="InterPro" id="IPR025110">
    <property type="entry name" value="AMP-bd_C"/>
</dbReference>
<dbReference type="SUPFAM" id="SSF56801">
    <property type="entry name" value="Acetyl-CoA synthetase-like"/>
    <property type="match status" value="1"/>
</dbReference>
<evidence type="ECO:0000313" key="4">
    <source>
        <dbReference type="Proteomes" id="UP000598996"/>
    </source>
</evidence>
<feature type="domain" description="AMP-dependent synthetase/ligase" evidence="1">
    <location>
        <begin position="14"/>
        <end position="370"/>
    </location>
</feature>
<evidence type="ECO:0000259" key="2">
    <source>
        <dbReference type="Pfam" id="PF13193"/>
    </source>
</evidence>
<dbReference type="PANTHER" id="PTHR45527:SF1">
    <property type="entry name" value="FATTY ACID SYNTHASE"/>
    <property type="match status" value="1"/>
</dbReference>
<dbReference type="Pfam" id="PF00501">
    <property type="entry name" value="AMP-binding"/>
    <property type="match status" value="1"/>
</dbReference>
<dbReference type="PROSITE" id="PS00455">
    <property type="entry name" value="AMP_BINDING"/>
    <property type="match status" value="1"/>
</dbReference>
<dbReference type="Gene3D" id="3.40.50.12780">
    <property type="entry name" value="N-terminal domain of ligase-like"/>
    <property type="match status" value="1"/>
</dbReference>
<dbReference type="PANTHER" id="PTHR45527">
    <property type="entry name" value="NONRIBOSOMAL PEPTIDE SYNTHETASE"/>
    <property type="match status" value="1"/>
</dbReference>
<sequence>MEPDNLYRLLMAPAAATPDQPAVVQPDEDGVLEEISYRALDDRIREYATVLDGLGLDVGDRVVVEADTSAAAVAMLLACAKLGLPFVPVSPQTPDSRLRTILQSVGPALHVRADGLADRELAEVGGRGRFGRDGLVVELPPVRGPRRRRAVLGTDTAYIVFTSGSTGRPKGVVMSHRSIVTFLRAMRADGLAGPGDRVASTSPLQFDFALFGIGVALSSGAALVPVRREQLDSPRRMVAFLREAEVTQVHGVPSLWRPVLRHDPDLLSGLTRLRSVVFAGEEFPLPELRRLQETLPAARLVNGYGATESMAASFTDVPNPLPAGQDRLSIGHAHTGAEMTLVDQHGAAVTEPGQVGEIYLRSPALFTGYWNDPGATAGVLVLDPIEPRHGQKVLRTGDLARLGEQGELYFIGRADFQVQIRGNRVELGEIEGTLTRLPGVTAAAVSLVPRLGNHVLMAAVVLDDPAAGLDQAEAIAFCAKELPAYMVPRSVHALSELPLTENGKVDRAVLNRTLAAPRSAPKVLVTNA</sequence>
<dbReference type="InterPro" id="IPR042099">
    <property type="entry name" value="ANL_N_sf"/>
</dbReference>
<dbReference type="InterPro" id="IPR020845">
    <property type="entry name" value="AMP-binding_CS"/>
</dbReference>
<evidence type="ECO:0000313" key="3">
    <source>
        <dbReference type="EMBL" id="MBL7253393.1"/>
    </source>
</evidence>
<dbReference type="Gene3D" id="3.30.300.30">
    <property type="match status" value="1"/>
</dbReference>